<evidence type="ECO:0000313" key="1">
    <source>
        <dbReference type="EMBL" id="OMO83820.1"/>
    </source>
</evidence>
<evidence type="ECO:0000313" key="2">
    <source>
        <dbReference type="Proteomes" id="UP000188268"/>
    </source>
</evidence>
<gene>
    <name evidence="1" type="ORF">CCACVL1_11155</name>
</gene>
<dbReference type="Proteomes" id="UP000188268">
    <property type="component" value="Unassembled WGS sequence"/>
</dbReference>
<name>A0A1R3IMP1_COCAP</name>
<accession>A0A1R3IMP1</accession>
<protein>
    <submittedName>
        <fullName evidence="1">Uncharacterized protein</fullName>
    </submittedName>
</protein>
<proteinExistence type="predicted"/>
<reference evidence="1 2" key="1">
    <citation type="submission" date="2013-09" db="EMBL/GenBank/DDBJ databases">
        <title>Corchorus capsularis genome sequencing.</title>
        <authorList>
            <person name="Alam M."/>
            <person name="Haque M.S."/>
            <person name="Islam M.S."/>
            <person name="Emdad E.M."/>
            <person name="Islam M.M."/>
            <person name="Ahmed B."/>
            <person name="Halim A."/>
            <person name="Hossen Q.M.M."/>
            <person name="Hossain M.Z."/>
            <person name="Ahmed R."/>
            <person name="Khan M.M."/>
            <person name="Islam R."/>
            <person name="Rashid M.M."/>
            <person name="Khan S.A."/>
            <person name="Rahman M.S."/>
            <person name="Alam M."/>
        </authorList>
    </citation>
    <scope>NUCLEOTIDE SEQUENCE [LARGE SCALE GENOMIC DNA]</scope>
    <source>
        <strain evidence="2">cv. CVL-1</strain>
        <tissue evidence="1">Whole seedling</tissue>
    </source>
</reference>
<sequence>MDSVGAKVRMRIHVAVREKGSGKEGDPCKYQHRHWACNPSQLRRRPCK</sequence>
<dbReference type="AlphaFoldDB" id="A0A1R3IMP1"/>
<dbReference type="EMBL" id="AWWV01009828">
    <property type="protein sequence ID" value="OMO83820.1"/>
    <property type="molecule type" value="Genomic_DNA"/>
</dbReference>
<dbReference type="Gramene" id="OMO83820">
    <property type="protein sequence ID" value="OMO83820"/>
    <property type="gene ID" value="CCACVL1_11155"/>
</dbReference>
<organism evidence="1 2">
    <name type="scientific">Corchorus capsularis</name>
    <name type="common">Jute</name>
    <dbReference type="NCBI Taxonomy" id="210143"/>
    <lineage>
        <taxon>Eukaryota</taxon>
        <taxon>Viridiplantae</taxon>
        <taxon>Streptophyta</taxon>
        <taxon>Embryophyta</taxon>
        <taxon>Tracheophyta</taxon>
        <taxon>Spermatophyta</taxon>
        <taxon>Magnoliopsida</taxon>
        <taxon>eudicotyledons</taxon>
        <taxon>Gunneridae</taxon>
        <taxon>Pentapetalae</taxon>
        <taxon>rosids</taxon>
        <taxon>malvids</taxon>
        <taxon>Malvales</taxon>
        <taxon>Malvaceae</taxon>
        <taxon>Grewioideae</taxon>
        <taxon>Apeibeae</taxon>
        <taxon>Corchorus</taxon>
    </lineage>
</organism>
<keyword evidence="2" id="KW-1185">Reference proteome</keyword>
<comment type="caution">
    <text evidence="1">The sequence shown here is derived from an EMBL/GenBank/DDBJ whole genome shotgun (WGS) entry which is preliminary data.</text>
</comment>